<keyword evidence="6" id="KW-1185">Reference proteome</keyword>
<proteinExistence type="predicted"/>
<dbReference type="Pfam" id="PF08544">
    <property type="entry name" value="GHMP_kinases_C"/>
    <property type="match status" value="1"/>
</dbReference>
<dbReference type="SUPFAM" id="SSF54211">
    <property type="entry name" value="Ribosomal protein S5 domain 2-like"/>
    <property type="match status" value="1"/>
</dbReference>
<evidence type="ECO:0008006" key="7">
    <source>
        <dbReference type="Google" id="ProtNLM"/>
    </source>
</evidence>
<dbReference type="Gene3D" id="3.90.550.10">
    <property type="entry name" value="Spore Coat Polysaccharide Biosynthesis Protein SpsA, Chain A"/>
    <property type="match status" value="1"/>
</dbReference>
<dbReference type="EMBL" id="JADGIZ020000022">
    <property type="protein sequence ID" value="KAL2915631.1"/>
    <property type="molecule type" value="Genomic_DNA"/>
</dbReference>
<dbReference type="InterPro" id="IPR036554">
    <property type="entry name" value="GHMP_kinase_C_sf"/>
</dbReference>
<dbReference type="InterPro" id="IPR014721">
    <property type="entry name" value="Ribsml_uS5_D2-typ_fold_subgr"/>
</dbReference>
<gene>
    <name evidence="5" type="ORF">HK105_204816</name>
</gene>
<sequence>MIVIVAATHRSLRAEVDLAAAKLDPDSLSLYGLPKGLFPLDGRPSLTWWWRHHTAASAEPVCVVVGTDRHVSSDFKQYERWAMEVGLDPERVLSTGTSDQQDPMDAVLDALRLALKLAQTGESDSVSEITILGDDFVPDPAVTGSWRLSGPNSASVLDSSDGRPLLALKFHQSLASAVLRFVEQELLHSDVTTPTAFERLLVWLDKNASLHRQRLPQDHPLLLWMSRSLSLSDYLSIWRHRVPTTTAATRQVAAADPLQPIHSRVCARIGLIGNPSDGFFGRTISTVISNFWAEVTLVPNARSDDTTIAIRGNPICDPFEFGRIQAVRSATAKDGYDGAVRLFLATMSVFVDYCLAQGVDLSRRGASVLYRTNIPRQVGLAGSSALVTAFLKALIAHYAVPESVLPLHIQPNLALSAERDQLGIAAGHQDRVVQAYGGCVFMDFDKAHMTTHGYGKYEQLPPDIVPQGLWMAYVRQPKESGKVHNNIKSRFQQGDPQVIAAMSRFAAIATEAREALLAKNRPALARLMDSNFDQRRELYGDAVIGPQTLRMIELARAHGHAAKLSGSGGCVIGLRRDADESTAAEQTRKLRLALEREGFVFCFVRTGSEANP</sequence>
<dbReference type="SUPFAM" id="SSF55060">
    <property type="entry name" value="GHMP Kinase, C-terminal domain"/>
    <property type="match status" value="1"/>
</dbReference>
<evidence type="ECO:0000259" key="3">
    <source>
        <dbReference type="Pfam" id="PF00288"/>
    </source>
</evidence>
<feature type="domain" description="GHMP kinase C-terminal" evidence="4">
    <location>
        <begin position="512"/>
        <end position="584"/>
    </location>
</feature>
<reference evidence="5 6" key="1">
    <citation type="submission" date="2023-09" db="EMBL/GenBank/DDBJ databases">
        <title>Pangenome analysis of Batrachochytrium dendrobatidis and related Chytrids.</title>
        <authorList>
            <person name="Yacoub M.N."/>
            <person name="Stajich J.E."/>
            <person name="James T.Y."/>
        </authorList>
    </citation>
    <scope>NUCLEOTIDE SEQUENCE [LARGE SCALE GENOMIC DNA]</scope>
    <source>
        <strain evidence="5 6">JEL0888</strain>
    </source>
</reference>
<keyword evidence="2" id="KW-0067">ATP-binding</keyword>
<evidence type="ECO:0000313" key="6">
    <source>
        <dbReference type="Proteomes" id="UP001527925"/>
    </source>
</evidence>
<evidence type="ECO:0000259" key="4">
    <source>
        <dbReference type="Pfam" id="PF08544"/>
    </source>
</evidence>
<feature type="domain" description="GHMP kinase N-terminal" evidence="3">
    <location>
        <begin position="360"/>
        <end position="438"/>
    </location>
</feature>
<organism evidence="5 6">
    <name type="scientific">Polyrhizophydium stewartii</name>
    <dbReference type="NCBI Taxonomy" id="2732419"/>
    <lineage>
        <taxon>Eukaryota</taxon>
        <taxon>Fungi</taxon>
        <taxon>Fungi incertae sedis</taxon>
        <taxon>Chytridiomycota</taxon>
        <taxon>Chytridiomycota incertae sedis</taxon>
        <taxon>Chytridiomycetes</taxon>
        <taxon>Rhizophydiales</taxon>
        <taxon>Rhizophydiales incertae sedis</taxon>
        <taxon>Polyrhizophydium</taxon>
    </lineage>
</organism>
<dbReference type="PANTHER" id="PTHR38710">
    <property type="entry name" value="WITH PUTATIVE URIDYL PYROPHOSPHORYLASE-RELATED"/>
    <property type="match status" value="1"/>
</dbReference>
<evidence type="ECO:0000256" key="2">
    <source>
        <dbReference type="ARBA" id="ARBA00022840"/>
    </source>
</evidence>
<keyword evidence="1" id="KW-0547">Nucleotide-binding</keyword>
<accession>A0ABR4N842</accession>
<evidence type="ECO:0000313" key="5">
    <source>
        <dbReference type="EMBL" id="KAL2915631.1"/>
    </source>
</evidence>
<dbReference type="Gene3D" id="3.30.70.890">
    <property type="entry name" value="GHMP kinase, C-terminal domain"/>
    <property type="match status" value="1"/>
</dbReference>
<dbReference type="InterPro" id="IPR020568">
    <property type="entry name" value="Ribosomal_Su5_D2-typ_SF"/>
</dbReference>
<name>A0ABR4N842_9FUNG</name>
<protein>
    <recommendedName>
        <fullName evidence="7">GHMP kinase N-terminal domain-containing protein</fullName>
    </recommendedName>
</protein>
<dbReference type="PRINTS" id="PR00959">
    <property type="entry name" value="MEVGALKINASE"/>
</dbReference>
<dbReference type="Pfam" id="PF00288">
    <property type="entry name" value="GHMP_kinases_N"/>
    <property type="match status" value="1"/>
</dbReference>
<comment type="caution">
    <text evidence="5">The sequence shown here is derived from an EMBL/GenBank/DDBJ whole genome shotgun (WGS) entry which is preliminary data.</text>
</comment>
<dbReference type="InterPro" id="IPR029044">
    <property type="entry name" value="Nucleotide-diphossugar_trans"/>
</dbReference>
<evidence type="ECO:0000256" key="1">
    <source>
        <dbReference type="ARBA" id="ARBA00022741"/>
    </source>
</evidence>
<dbReference type="Gene3D" id="3.30.230.10">
    <property type="match status" value="1"/>
</dbReference>
<dbReference type="InterPro" id="IPR053034">
    <property type="entry name" value="Glucuronokinase-like"/>
</dbReference>
<dbReference type="InterPro" id="IPR006204">
    <property type="entry name" value="GHMP_kinase_N_dom"/>
</dbReference>
<dbReference type="PANTHER" id="PTHR38710:SF1">
    <property type="entry name" value="WITH PUTATIVE URIDYL PYROPHOSPHORYLASE-RELATED"/>
    <property type="match status" value="1"/>
</dbReference>
<dbReference type="InterPro" id="IPR013750">
    <property type="entry name" value="GHMP_kinase_C_dom"/>
</dbReference>
<dbReference type="Proteomes" id="UP001527925">
    <property type="component" value="Unassembled WGS sequence"/>
</dbReference>